<evidence type="ECO:0000313" key="5">
    <source>
        <dbReference type="Proteomes" id="UP000034032"/>
    </source>
</evidence>
<dbReference type="AlphaFoldDB" id="A0A0G1KDB1"/>
<protein>
    <submittedName>
        <fullName evidence="4">VanW family protein</fullName>
    </submittedName>
</protein>
<dbReference type="Pfam" id="PF12229">
    <property type="entry name" value="PG_binding_4"/>
    <property type="match status" value="1"/>
</dbReference>
<feature type="transmembrane region" description="Helical" evidence="2">
    <location>
        <begin position="12"/>
        <end position="36"/>
    </location>
</feature>
<organism evidence="4 5">
    <name type="scientific">Candidatus Yanofskybacteria bacterium GW2011_GWA2_44_9</name>
    <dbReference type="NCBI Taxonomy" id="1619025"/>
    <lineage>
        <taxon>Bacteria</taxon>
        <taxon>Candidatus Yanofskyibacteriota</taxon>
    </lineage>
</organism>
<dbReference type="PANTHER" id="PTHR35788">
    <property type="entry name" value="EXPORTED PROTEIN-RELATED"/>
    <property type="match status" value="1"/>
</dbReference>
<feature type="region of interest" description="Disordered" evidence="1">
    <location>
        <begin position="371"/>
        <end position="390"/>
    </location>
</feature>
<dbReference type="Pfam" id="PF04294">
    <property type="entry name" value="VanW"/>
    <property type="match status" value="1"/>
</dbReference>
<evidence type="ECO:0000256" key="1">
    <source>
        <dbReference type="SAM" id="MobiDB-lite"/>
    </source>
</evidence>
<dbReference type="InterPro" id="IPR022029">
    <property type="entry name" value="YoaR-like_PG-bd"/>
</dbReference>
<proteinExistence type="predicted"/>
<evidence type="ECO:0000313" key="4">
    <source>
        <dbReference type="EMBL" id="KKT81565.1"/>
    </source>
</evidence>
<keyword evidence="2" id="KW-0812">Transmembrane</keyword>
<comment type="caution">
    <text evidence="4">The sequence shown here is derived from an EMBL/GenBank/DDBJ whole genome shotgun (WGS) entry which is preliminary data.</text>
</comment>
<dbReference type="PANTHER" id="PTHR35788:SF1">
    <property type="entry name" value="EXPORTED PROTEIN"/>
    <property type="match status" value="1"/>
</dbReference>
<keyword evidence="2" id="KW-0472">Membrane</keyword>
<keyword evidence="2" id="KW-1133">Transmembrane helix</keyword>
<gene>
    <name evidence="4" type="ORF">UW79_C0017G0005</name>
</gene>
<evidence type="ECO:0000256" key="2">
    <source>
        <dbReference type="SAM" id="Phobius"/>
    </source>
</evidence>
<accession>A0A0G1KDB1</accession>
<evidence type="ECO:0000259" key="3">
    <source>
        <dbReference type="Pfam" id="PF12229"/>
    </source>
</evidence>
<dbReference type="InterPro" id="IPR007391">
    <property type="entry name" value="Vancomycin_resist_VanW"/>
</dbReference>
<dbReference type="Proteomes" id="UP000034032">
    <property type="component" value="Unassembled WGS sequence"/>
</dbReference>
<reference evidence="4 5" key="1">
    <citation type="journal article" date="2015" name="Nature">
        <title>rRNA introns, odd ribosomes, and small enigmatic genomes across a large radiation of phyla.</title>
        <authorList>
            <person name="Brown C.T."/>
            <person name="Hug L.A."/>
            <person name="Thomas B.C."/>
            <person name="Sharon I."/>
            <person name="Castelle C.J."/>
            <person name="Singh A."/>
            <person name="Wilkins M.J."/>
            <person name="Williams K.H."/>
            <person name="Banfield J.F."/>
        </authorList>
    </citation>
    <scope>NUCLEOTIDE SEQUENCE [LARGE SCALE GENOMIC DNA]</scope>
</reference>
<name>A0A0G1KDB1_9BACT</name>
<dbReference type="InterPro" id="IPR052913">
    <property type="entry name" value="Glycopeptide_resist_protein"/>
</dbReference>
<feature type="domain" description="YoaR-like putative peptidoglycan binding" evidence="3">
    <location>
        <begin position="100"/>
        <end position="156"/>
    </location>
</feature>
<sequence>MRLPLISKISRRLLNFIITALAIAGVFHIGLTLSIISLPQNKEVISVKNFSASILKTASEGMELKTRTQTFKVSPEELQKWIEPYQRDYSGETDFRLNSMMTDYLNTLSPLINIEPVNAKFTFANNRAQVFVPSSSGKKLNLEKSIVSVGTVVLENGPSAELAVEIVEPEITLDKINNLGISTLLGRGESDYGHSSAARIHNIKIGMSKFNGVILKPGEEFSFNNLLGPVEEREGYQAELVIKNGGLVREFGGGLCQVATTVFRSAILSGLEIKERKPHSFPVQYYNPQGFDATIYPGIVDLRFINNTESHALIQTRLIGSRLRVEVYGSNPGKEVAMEGPFQYDQKANGSMRAYFIRKIYTDGKLEKEERFDSVYKPPPPHPLERNPLE</sequence>
<dbReference type="EMBL" id="LCJR01000017">
    <property type="protein sequence ID" value="KKT81565.1"/>
    <property type="molecule type" value="Genomic_DNA"/>
</dbReference>